<gene>
    <name evidence="2" type="ORF">ACFFSY_10260</name>
</gene>
<dbReference type="PROSITE" id="PS51186">
    <property type="entry name" value="GNAT"/>
    <property type="match status" value="1"/>
</dbReference>
<proteinExistence type="predicted"/>
<dbReference type="CDD" id="cd04301">
    <property type="entry name" value="NAT_SF"/>
    <property type="match status" value="1"/>
</dbReference>
<keyword evidence="2" id="KW-0012">Acyltransferase</keyword>
<dbReference type="Gene3D" id="3.40.630.30">
    <property type="match status" value="1"/>
</dbReference>
<name>A0ABV5KM24_9BACL</name>
<dbReference type="Proteomes" id="UP001589747">
    <property type="component" value="Unassembled WGS sequence"/>
</dbReference>
<dbReference type="GO" id="GO:0016746">
    <property type="term" value="F:acyltransferase activity"/>
    <property type="evidence" value="ECO:0007669"/>
    <property type="project" value="UniProtKB-KW"/>
</dbReference>
<dbReference type="Pfam" id="PF13508">
    <property type="entry name" value="Acetyltransf_7"/>
    <property type="match status" value="1"/>
</dbReference>
<dbReference type="InterPro" id="IPR000182">
    <property type="entry name" value="GNAT_dom"/>
</dbReference>
<keyword evidence="2" id="KW-0808">Transferase</keyword>
<reference evidence="2 3" key="1">
    <citation type="submission" date="2024-09" db="EMBL/GenBank/DDBJ databases">
        <authorList>
            <person name="Sun Q."/>
            <person name="Mori K."/>
        </authorList>
    </citation>
    <scope>NUCLEOTIDE SEQUENCE [LARGE SCALE GENOMIC DNA]</scope>
    <source>
        <strain evidence="2 3">TISTR 2452</strain>
    </source>
</reference>
<evidence type="ECO:0000313" key="2">
    <source>
        <dbReference type="EMBL" id="MFB9326296.1"/>
    </source>
</evidence>
<evidence type="ECO:0000313" key="3">
    <source>
        <dbReference type="Proteomes" id="UP001589747"/>
    </source>
</evidence>
<sequence>MIRLCHRQDEDQIWAIINDAAQAYKGVIPEDRFHDPYMTKEELLHEVESGVVFWGVEEDGELVGVMGIQDKGEVALIRHAYVRTARRQGGIGGRLLEHIAGRVEKPILIGTWEAAVWAIAFYKKHGFALVPAEAKRGLLERYWQVPERQIETSVVLASAGFVPQDYV</sequence>
<comment type="caution">
    <text evidence="2">The sequence shown here is derived from an EMBL/GenBank/DDBJ whole genome shotgun (WGS) entry which is preliminary data.</text>
</comment>
<keyword evidence="3" id="KW-1185">Reference proteome</keyword>
<dbReference type="RefSeq" id="WP_377493428.1">
    <property type="nucleotide sequence ID" value="NZ_JBHMDO010000017.1"/>
</dbReference>
<dbReference type="EMBL" id="JBHMDO010000017">
    <property type="protein sequence ID" value="MFB9326296.1"/>
    <property type="molecule type" value="Genomic_DNA"/>
</dbReference>
<feature type="domain" description="N-acetyltransferase" evidence="1">
    <location>
        <begin position="1"/>
        <end position="148"/>
    </location>
</feature>
<dbReference type="SUPFAM" id="SSF55729">
    <property type="entry name" value="Acyl-CoA N-acyltransferases (Nat)"/>
    <property type="match status" value="1"/>
</dbReference>
<dbReference type="InterPro" id="IPR016181">
    <property type="entry name" value="Acyl_CoA_acyltransferase"/>
</dbReference>
<accession>A0ABV5KM24</accession>
<evidence type="ECO:0000259" key="1">
    <source>
        <dbReference type="PROSITE" id="PS51186"/>
    </source>
</evidence>
<protein>
    <submittedName>
        <fullName evidence="2">GNAT family N-acetyltransferase</fullName>
        <ecNumber evidence="2">2.3.-.-</ecNumber>
    </submittedName>
</protein>
<dbReference type="EC" id="2.3.-.-" evidence="2"/>
<organism evidence="2 3">
    <name type="scientific">Paenibacillus aurantiacus</name>
    <dbReference type="NCBI Taxonomy" id="1936118"/>
    <lineage>
        <taxon>Bacteria</taxon>
        <taxon>Bacillati</taxon>
        <taxon>Bacillota</taxon>
        <taxon>Bacilli</taxon>
        <taxon>Bacillales</taxon>
        <taxon>Paenibacillaceae</taxon>
        <taxon>Paenibacillus</taxon>
    </lineage>
</organism>